<evidence type="ECO:0000256" key="1">
    <source>
        <dbReference type="ARBA" id="ARBA00007031"/>
    </source>
</evidence>
<dbReference type="InterPro" id="IPR008807">
    <property type="entry name" value="ROS_MUCR"/>
</dbReference>
<evidence type="ECO:0000313" key="3">
    <source>
        <dbReference type="EMBL" id="PNU03799.1"/>
    </source>
</evidence>
<feature type="compositionally biased region" description="Basic and acidic residues" evidence="2">
    <location>
        <begin position="300"/>
        <end position="309"/>
    </location>
</feature>
<accession>A0A2K2FYB9</accession>
<comment type="caution">
    <text evidence="3">The sequence shown here is derived from an EMBL/GenBank/DDBJ whole genome shotgun (WGS) entry which is preliminary data.</text>
</comment>
<dbReference type="RefSeq" id="WP_103096958.1">
    <property type="nucleotide sequence ID" value="NZ_LYMM01000043.1"/>
</dbReference>
<comment type="similarity">
    <text evidence="1">Belongs to the ros/MucR family.</text>
</comment>
<feature type="region of interest" description="Disordered" evidence="2">
    <location>
        <begin position="171"/>
        <end position="332"/>
    </location>
</feature>
<dbReference type="AlphaFoldDB" id="A0A2K2FYB9"/>
<keyword evidence="4" id="KW-1185">Reference proteome</keyword>
<evidence type="ECO:0000256" key="2">
    <source>
        <dbReference type="SAM" id="MobiDB-lite"/>
    </source>
</evidence>
<evidence type="ECO:0008006" key="5">
    <source>
        <dbReference type="Google" id="ProtNLM"/>
    </source>
</evidence>
<dbReference type="OrthoDB" id="9809693at2"/>
<dbReference type="GO" id="GO:0006355">
    <property type="term" value="P:regulation of DNA-templated transcription"/>
    <property type="evidence" value="ECO:0007669"/>
    <property type="project" value="InterPro"/>
</dbReference>
<dbReference type="InterPro" id="IPR041920">
    <property type="entry name" value="ROS/MUCR_sf"/>
</dbReference>
<name>A0A2K2FYB9_9SPHN</name>
<organism evidence="3 4">
    <name type="scientific">Novosphingobium guangzhouense</name>
    <dbReference type="NCBI Taxonomy" id="1850347"/>
    <lineage>
        <taxon>Bacteria</taxon>
        <taxon>Pseudomonadati</taxon>
        <taxon>Pseudomonadota</taxon>
        <taxon>Alphaproteobacteria</taxon>
        <taxon>Sphingomonadales</taxon>
        <taxon>Sphingomonadaceae</taxon>
        <taxon>Novosphingobium</taxon>
    </lineage>
</organism>
<feature type="compositionally biased region" description="Basic residues" evidence="2">
    <location>
        <begin position="310"/>
        <end position="320"/>
    </location>
</feature>
<protein>
    <recommendedName>
        <fullName evidence="5">MucR family transcriptional regulator</fullName>
    </recommendedName>
</protein>
<dbReference type="GO" id="GO:0008270">
    <property type="term" value="F:zinc ion binding"/>
    <property type="evidence" value="ECO:0007669"/>
    <property type="project" value="InterPro"/>
</dbReference>
<proteinExistence type="inferred from homology"/>
<dbReference type="Proteomes" id="UP000236327">
    <property type="component" value="Unassembled WGS sequence"/>
</dbReference>
<sequence length="332" mass="34781">MPDTEPTSDIAALTVQLLSAYLGNNTVGADELAGLIRSTRAALTEDTASSAAEPEAPTYEPAVSVRKSLSSDDHIISLIDGKPYKALKRHLTSHGLTPAEYRERYNLPATYPMVAPGFAAQRREIAKKIGLGNRNSVVADTKESASSPKAAPAAAVDLQASEAEVAKAKAAAAPKTNMKQTAARKQRKAPAQEAIIASDSIVDAPSNEPATAPEGVVPKKKASAKSKGSTAPAKVPAAKKSAARKPKAVQEASEVKPSDAPVENPKPAPKRRGKLGLFNREETESKSTVADQTTPTTPDKATDKAEKKTPRAKRMARAPKTRTPATDGGNDV</sequence>
<reference evidence="3 4" key="1">
    <citation type="submission" date="2016-05" db="EMBL/GenBank/DDBJ databases">
        <title>Complete genome sequence of Novosphingobium guangzhouense SA925(T).</title>
        <authorList>
            <person name="Sha S."/>
        </authorList>
    </citation>
    <scope>NUCLEOTIDE SEQUENCE [LARGE SCALE GENOMIC DNA]</scope>
    <source>
        <strain evidence="3 4">SA925</strain>
    </source>
</reference>
<dbReference type="EMBL" id="LYMM01000043">
    <property type="protein sequence ID" value="PNU03799.1"/>
    <property type="molecule type" value="Genomic_DNA"/>
</dbReference>
<dbReference type="Gene3D" id="1.10.10.1550">
    <property type="entry name" value="ROS/MUCR transcriptional regulator protein"/>
    <property type="match status" value="1"/>
</dbReference>
<feature type="compositionally biased region" description="Low complexity" evidence="2">
    <location>
        <begin position="225"/>
        <end position="240"/>
    </location>
</feature>
<gene>
    <name evidence="3" type="ORF">A8V01_22375</name>
</gene>
<evidence type="ECO:0000313" key="4">
    <source>
        <dbReference type="Proteomes" id="UP000236327"/>
    </source>
</evidence>
<dbReference type="GO" id="GO:0003677">
    <property type="term" value="F:DNA binding"/>
    <property type="evidence" value="ECO:0007669"/>
    <property type="project" value="InterPro"/>
</dbReference>
<dbReference type="Pfam" id="PF05443">
    <property type="entry name" value="ROS_MUCR"/>
    <property type="match status" value="1"/>
</dbReference>